<dbReference type="AlphaFoldDB" id="I3Y071"/>
<keyword evidence="2" id="KW-1185">Reference proteome</keyword>
<dbReference type="KEGG" id="sba:Sulba_2325"/>
<evidence type="ECO:0000313" key="1">
    <source>
        <dbReference type="EMBL" id="AFL69595.1"/>
    </source>
</evidence>
<evidence type="ECO:0000313" key="2">
    <source>
        <dbReference type="Proteomes" id="UP000006176"/>
    </source>
</evidence>
<gene>
    <name evidence="1" type="ordered locus">Sulba_2325</name>
</gene>
<protein>
    <submittedName>
        <fullName evidence="1">Uncharacterized protein</fullName>
    </submittedName>
</protein>
<dbReference type="Proteomes" id="UP000006176">
    <property type="component" value="Chromosome"/>
</dbReference>
<accession>I3Y071</accession>
<dbReference type="EMBL" id="CP003333">
    <property type="protein sequence ID" value="AFL69595.1"/>
    <property type="molecule type" value="Genomic_DNA"/>
</dbReference>
<name>I3Y071_SULBS</name>
<dbReference type="STRING" id="760154.Sulba_2325"/>
<organism evidence="1 2">
    <name type="scientific">Sulfurospirillum barnesii (strain ATCC 700032 / DSM 10660 / SES-3)</name>
    <dbReference type="NCBI Taxonomy" id="760154"/>
    <lineage>
        <taxon>Bacteria</taxon>
        <taxon>Pseudomonadati</taxon>
        <taxon>Campylobacterota</taxon>
        <taxon>Epsilonproteobacteria</taxon>
        <taxon>Campylobacterales</taxon>
        <taxon>Sulfurospirillaceae</taxon>
        <taxon>Sulfurospirillum</taxon>
    </lineage>
</organism>
<dbReference type="HOGENOM" id="CLU_2703488_0_0_7"/>
<sequence>MQTLSKKIVEENVKLVEELIIYTDEKVQEPKKQKLKELLESLKKFLLDKKASSARKAEIILRMPLLQITVRKA</sequence>
<reference evidence="1 2" key="1">
    <citation type="submission" date="2012-06" db="EMBL/GenBank/DDBJ databases">
        <title>Complete sequence of Sulfurospirillum barnesii SES-3.</title>
        <authorList>
            <consortium name="US DOE Joint Genome Institute"/>
            <person name="Lucas S."/>
            <person name="Han J."/>
            <person name="Lapidus A."/>
            <person name="Cheng J.-F."/>
            <person name="Goodwin L."/>
            <person name="Pitluck S."/>
            <person name="Peters L."/>
            <person name="Ovchinnikova G."/>
            <person name="Lu M."/>
            <person name="Detter J.C."/>
            <person name="Han C."/>
            <person name="Tapia R."/>
            <person name="Land M."/>
            <person name="Hauser L."/>
            <person name="Kyrpides N."/>
            <person name="Ivanova N."/>
            <person name="Pagani I."/>
            <person name="Stolz J."/>
            <person name="Arkin A."/>
            <person name="Dehal P."/>
            <person name="Oremland R."/>
            <person name="Saltikov C."/>
            <person name="Basu P."/>
            <person name="Hollibaugh J."/>
            <person name="Newman D."/>
            <person name="Stolyar S."/>
            <person name="Hazen T."/>
            <person name="Woyke T."/>
        </authorList>
    </citation>
    <scope>NUCLEOTIDE SEQUENCE [LARGE SCALE GENOMIC DNA]</scope>
    <source>
        <strain evidence="2">ATCC 700032 / DSM 10660 / SES-3</strain>
    </source>
</reference>
<dbReference type="PATRIC" id="fig|760154.4.peg.2324"/>
<proteinExistence type="predicted"/>